<sequence>MNIEKIAEVAHETNRAYCSTIGDHSQEPWPLAPMWQRESAIDGVKFHLNNPDSQPQDSHENWLKLKLAEGWKYGQVKSEGTKEHPCCVPYDQLPPEQRVKDSLFLGVVRALETLLNGNRTG</sequence>
<evidence type="ECO:0000313" key="2">
    <source>
        <dbReference type="EMBL" id="KKL86208.1"/>
    </source>
</evidence>
<dbReference type="AlphaFoldDB" id="A0A0F9FIW6"/>
<accession>A0A0F9FIW6</accession>
<dbReference type="InterPro" id="IPR003032">
    <property type="entry name" value="Ryanodine_rcpt"/>
</dbReference>
<organism evidence="2">
    <name type="scientific">marine sediment metagenome</name>
    <dbReference type="NCBI Taxonomy" id="412755"/>
    <lineage>
        <taxon>unclassified sequences</taxon>
        <taxon>metagenomes</taxon>
        <taxon>ecological metagenomes</taxon>
    </lineage>
</organism>
<feature type="domain" description="Ryanodine receptor Ryr" evidence="1">
    <location>
        <begin position="56"/>
        <end position="101"/>
    </location>
</feature>
<gene>
    <name evidence="2" type="ORF">LCGC14_1947020</name>
</gene>
<reference evidence="2" key="1">
    <citation type="journal article" date="2015" name="Nature">
        <title>Complex archaea that bridge the gap between prokaryotes and eukaryotes.</title>
        <authorList>
            <person name="Spang A."/>
            <person name="Saw J.H."/>
            <person name="Jorgensen S.L."/>
            <person name="Zaremba-Niedzwiedzka K."/>
            <person name="Martijn J."/>
            <person name="Lind A.E."/>
            <person name="van Eijk R."/>
            <person name="Schleper C."/>
            <person name="Guy L."/>
            <person name="Ettema T.J."/>
        </authorList>
    </citation>
    <scope>NUCLEOTIDE SEQUENCE</scope>
</reference>
<dbReference type="Gene3D" id="6.20.350.10">
    <property type="match status" value="1"/>
</dbReference>
<evidence type="ECO:0000259" key="1">
    <source>
        <dbReference type="Pfam" id="PF02026"/>
    </source>
</evidence>
<name>A0A0F9FIW6_9ZZZZ</name>
<dbReference type="Pfam" id="PF02026">
    <property type="entry name" value="RyR"/>
    <property type="match status" value="1"/>
</dbReference>
<protein>
    <recommendedName>
        <fullName evidence="1">Ryanodine receptor Ryr domain-containing protein</fullName>
    </recommendedName>
</protein>
<proteinExistence type="predicted"/>
<dbReference type="EMBL" id="LAZR01021179">
    <property type="protein sequence ID" value="KKL86208.1"/>
    <property type="molecule type" value="Genomic_DNA"/>
</dbReference>
<comment type="caution">
    <text evidence="2">The sequence shown here is derived from an EMBL/GenBank/DDBJ whole genome shotgun (WGS) entry which is preliminary data.</text>
</comment>